<keyword evidence="2" id="KW-0963">Cytoplasm</keyword>
<feature type="compositionally biased region" description="Basic and acidic residues" evidence="8">
    <location>
        <begin position="1"/>
        <end position="10"/>
    </location>
</feature>
<keyword evidence="4 6" id="KW-0067">ATP-binding</keyword>
<dbReference type="GO" id="GO:0051231">
    <property type="term" value="P:spindle elongation"/>
    <property type="evidence" value="ECO:0007669"/>
    <property type="project" value="TreeGrafter"/>
</dbReference>
<dbReference type="AlphaFoldDB" id="A0A507EVT5"/>
<dbReference type="GO" id="GO:0008017">
    <property type="term" value="F:microtubule binding"/>
    <property type="evidence" value="ECO:0007669"/>
    <property type="project" value="InterPro"/>
</dbReference>
<evidence type="ECO:0000256" key="1">
    <source>
        <dbReference type="ARBA" id="ARBA00004496"/>
    </source>
</evidence>
<keyword evidence="11" id="KW-1185">Reference proteome</keyword>
<comment type="subcellular location">
    <subcellularLocation>
        <location evidence="1">Cytoplasm</location>
    </subcellularLocation>
</comment>
<evidence type="ECO:0000313" key="11">
    <source>
        <dbReference type="Proteomes" id="UP000320333"/>
    </source>
</evidence>
<feature type="compositionally biased region" description="Polar residues" evidence="8">
    <location>
        <begin position="721"/>
        <end position="736"/>
    </location>
</feature>
<comment type="similarity">
    <text evidence="6 7">Belongs to the TRAFAC class myosin-kinesin ATPase superfamily. Kinesin family.</text>
</comment>
<evidence type="ECO:0000259" key="9">
    <source>
        <dbReference type="PROSITE" id="PS50067"/>
    </source>
</evidence>
<dbReference type="InterPro" id="IPR036961">
    <property type="entry name" value="Kinesin_motor_dom_sf"/>
</dbReference>
<dbReference type="PANTHER" id="PTHR47969">
    <property type="entry name" value="CHROMOSOME-ASSOCIATED KINESIN KIF4A-RELATED"/>
    <property type="match status" value="1"/>
</dbReference>
<dbReference type="PROSITE" id="PS50067">
    <property type="entry name" value="KINESIN_MOTOR_2"/>
    <property type="match status" value="1"/>
</dbReference>
<feature type="domain" description="Kinesin motor" evidence="9">
    <location>
        <begin position="222"/>
        <end position="634"/>
    </location>
</feature>
<comment type="caution">
    <text evidence="10">The sequence shown here is derived from an EMBL/GenBank/DDBJ whole genome shotgun (WGS) entry which is preliminary data.</text>
</comment>
<dbReference type="SUPFAM" id="SSF52540">
    <property type="entry name" value="P-loop containing nucleoside triphosphate hydrolases"/>
    <property type="match status" value="1"/>
</dbReference>
<feature type="compositionally biased region" description="Polar residues" evidence="8">
    <location>
        <begin position="12"/>
        <end position="21"/>
    </location>
</feature>
<gene>
    <name evidence="10" type="ORF">CcCBS67573_g07491</name>
</gene>
<dbReference type="EMBL" id="QEAP01000396">
    <property type="protein sequence ID" value="TPX67455.1"/>
    <property type="molecule type" value="Genomic_DNA"/>
</dbReference>
<evidence type="ECO:0000313" key="10">
    <source>
        <dbReference type="EMBL" id="TPX67455.1"/>
    </source>
</evidence>
<dbReference type="GO" id="GO:0007018">
    <property type="term" value="P:microtubule-based movement"/>
    <property type="evidence" value="ECO:0007669"/>
    <property type="project" value="InterPro"/>
</dbReference>
<evidence type="ECO:0000256" key="2">
    <source>
        <dbReference type="ARBA" id="ARBA00022490"/>
    </source>
</evidence>
<dbReference type="STRING" id="246404.A0A507EVT5"/>
<dbReference type="Pfam" id="PF00225">
    <property type="entry name" value="Kinesin"/>
    <property type="match status" value="1"/>
</dbReference>
<dbReference type="PANTHER" id="PTHR47969:SF15">
    <property type="entry name" value="CHROMOSOME-ASSOCIATED KINESIN KIF4A-RELATED"/>
    <property type="match status" value="1"/>
</dbReference>
<accession>A0A507EVT5</accession>
<protein>
    <recommendedName>
        <fullName evidence="7">Kinesin-like protein</fullName>
    </recommendedName>
</protein>
<dbReference type="Gene3D" id="3.40.850.10">
    <property type="entry name" value="Kinesin motor domain"/>
    <property type="match status" value="1"/>
</dbReference>
<feature type="compositionally biased region" description="Polar residues" evidence="8">
    <location>
        <begin position="97"/>
        <end position="108"/>
    </location>
</feature>
<keyword evidence="7" id="KW-0493">Microtubule</keyword>
<evidence type="ECO:0000256" key="6">
    <source>
        <dbReference type="PROSITE-ProRule" id="PRU00283"/>
    </source>
</evidence>
<evidence type="ECO:0000256" key="8">
    <source>
        <dbReference type="SAM" id="MobiDB-lite"/>
    </source>
</evidence>
<keyword evidence="5" id="KW-0175">Coiled coil</keyword>
<dbReference type="GO" id="GO:0007052">
    <property type="term" value="P:mitotic spindle organization"/>
    <property type="evidence" value="ECO:0007669"/>
    <property type="project" value="TreeGrafter"/>
</dbReference>
<dbReference type="InterPro" id="IPR027640">
    <property type="entry name" value="Kinesin-like_fam"/>
</dbReference>
<dbReference type="GO" id="GO:0005875">
    <property type="term" value="C:microtubule associated complex"/>
    <property type="evidence" value="ECO:0007669"/>
    <property type="project" value="TreeGrafter"/>
</dbReference>
<feature type="compositionally biased region" description="Polar residues" evidence="8">
    <location>
        <begin position="771"/>
        <end position="784"/>
    </location>
</feature>
<sequence length="822" mass="88311">MSATHLRDGSTEPLSATNRSASPERLGKLPALPAKVTASNKSGDIRPQPLTKPQTPGHIEQNASTHRSKRSGSSSSSSAKSTASLSKEAVKKVDKAASQQPHSTNNGSYRHVPINASDESIEDRSQSDSGSVNSYRSKAQAAPSEDPFDDNAAIEIPPVPSAQPSVPPLMAVHKAVSNLNPAASRPLSRTGSTATISSTKSSFSQLTSADIAGTSLNYNQMAVKVVVRVRNVYAYQNQNQNASRPGTGTSSIDSKNSSIDDPQKVCINLSSPALSNKVEIVDPKGEKGGRSFNFDTVFGMETNQETVYEVAVHPLIQKCLEGYNGCVFAYGQTASGKTHTMAGPGQRMYDSLNENATSLHADTGLISRVVHQLNSHVKQHRGKLDEASGNCIDFVIKVSYLEIYNETLIDLLVDKDKQESLKIRMEPGSTSGKDLYVQNLSERYISNLQDYRRILEVGAKNRTTGETNMNEASSRSHSILTITVDQYLVEQKKPSALVRTESAGSLHPEVAGPSEHSPEVLAKIGMGRRRSKIHLIDLAGSERADSTGATGARLREGAQINQSLSALGNVISALTSPAHGAAHVPYRDSKLTYLLSDSLGGNALTLMITCCSPTARNYQESVSTLRFAERVKKVQNKATVNMDKNLIRIAELEAEILRLTQLLALCTCHGVGAIITRVKGNGEDVTDDDLPLPEDGIQKECPECARRKDLTELATTAIIQPTLKATSPTANSSLRAGSTKPDGPSGVVGKEHGKSSATKHGQKASDIKPNHFNSNTPAQKTTASWWSPMMRKMKNTCGCGVKHYRKIGVDDEESAILSTHRG</sequence>
<dbReference type="GO" id="GO:0005874">
    <property type="term" value="C:microtubule"/>
    <property type="evidence" value="ECO:0007669"/>
    <property type="project" value="UniProtKB-KW"/>
</dbReference>
<keyword evidence="6 7" id="KW-0505">Motor protein</keyword>
<feature type="region of interest" description="Disordered" evidence="8">
    <location>
        <begin position="238"/>
        <end position="259"/>
    </location>
</feature>
<dbReference type="OrthoDB" id="3176171at2759"/>
<dbReference type="GO" id="GO:0003777">
    <property type="term" value="F:microtubule motor activity"/>
    <property type="evidence" value="ECO:0007669"/>
    <property type="project" value="InterPro"/>
</dbReference>
<feature type="binding site" evidence="6">
    <location>
        <begin position="331"/>
        <end position="338"/>
    </location>
    <ligand>
        <name>ATP</name>
        <dbReference type="ChEBI" id="CHEBI:30616"/>
    </ligand>
</feature>
<dbReference type="CDD" id="cd00106">
    <property type="entry name" value="KISc"/>
    <property type="match status" value="1"/>
</dbReference>
<dbReference type="PRINTS" id="PR00380">
    <property type="entry name" value="KINESINHEAVY"/>
</dbReference>
<dbReference type="GO" id="GO:0005524">
    <property type="term" value="F:ATP binding"/>
    <property type="evidence" value="ECO:0007669"/>
    <property type="project" value="UniProtKB-UniRule"/>
</dbReference>
<dbReference type="PROSITE" id="PS00411">
    <property type="entry name" value="KINESIN_MOTOR_1"/>
    <property type="match status" value="1"/>
</dbReference>
<feature type="compositionally biased region" description="Polar residues" evidence="8">
    <location>
        <begin position="127"/>
        <end position="137"/>
    </location>
</feature>
<feature type="region of interest" description="Disordered" evidence="8">
    <location>
        <begin position="1"/>
        <end position="162"/>
    </location>
</feature>
<feature type="compositionally biased region" description="Low complexity" evidence="8">
    <location>
        <begin position="71"/>
        <end position="86"/>
    </location>
</feature>
<dbReference type="Proteomes" id="UP000320333">
    <property type="component" value="Unassembled WGS sequence"/>
</dbReference>
<dbReference type="InterPro" id="IPR019821">
    <property type="entry name" value="Kinesin_motor_CS"/>
</dbReference>
<evidence type="ECO:0000256" key="3">
    <source>
        <dbReference type="ARBA" id="ARBA00022741"/>
    </source>
</evidence>
<evidence type="ECO:0000256" key="7">
    <source>
        <dbReference type="RuleBase" id="RU000394"/>
    </source>
</evidence>
<reference evidence="10 11" key="1">
    <citation type="journal article" date="2019" name="Sci. Rep.">
        <title>Comparative genomics of chytrid fungi reveal insights into the obligate biotrophic and pathogenic lifestyle of Synchytrium endobioticum.</title>
        <authorList>
            <person name="van de Vossenberg B.T.L.H."/>
            <person name="Warris S."/>
            <person name="Nguyen H.D.T."/>
            <person name="van Gent-Pelzer M.P.E."/>
            <person name="Joly D.L."/>
            <person name="van de Geest H.C."/>
            <person name="Bonants P.J.M."/>
            <person name="Smith D.S."/>
            <person name="Levesque C.A."/>
            <person name="van der Lee T.A.J."/>
        </authorList>
    </citation>
    <scope>NUCLEOTIDE SEQUENCE [LARGE SCALE GENOMIC DNA]</scope>
    <source>
        <strain evidence="10 11">CBS 675.73</strain>
    </source>
</reference>
<dbReference type="InterPro" id="IPR001752">
    <property type="entry name" value="Kinesin_motor_dom"/>
</dbReference>
<name>A0A507EVT5_9FUNG</name>
<proteinExistence type="inferred from homology"/>
<dbReference type="GO" id="GO:0005737">
    <property type="term" value="C:cytoplasm"/>
    <property type="evidence" value="ECO:0007669"/>
    <property type="project" value="UniProtKB-SubCell"/>
</dbReference>
<dbReference type="SMART" id="SM00129">
    <property type="entry name" value="KISc"/>
    <property type="match status" value="1"/>
</dbReference>
<keyword evidence="3 6" id="KW-0547">Nucleotide-binding</keyword>
<evidence type="ECO:0000256" key="4">
    <source>
        <dbReference type="ARBA" id="ARBA00022840"/>
    </source>
</evidence>
<feature type="compositionally biased region" description="Low complexity" evidence="8">
    <location>
        <begin position="250"/>
        <end position="259"/>
    </location>
</feature>
<feature type="region of interest" description="Disordered" evidence="8">
    <location>
        <begin position="721"/>
        <end position="784"/>
    </location>
</feature>
<dbReference type="InterPro" id="IPR027417">
    <property type="entry name" value="P-loop_NTPase"/>
</dbReference>
<organism evidence="10 11">
    <name type="scientific">Chytriomyces confervae</name>
    <dbReference type="NCBI Taxonomy" id="246404"/>
    <lineage>
        <taxon>Eukaryota</taxon>
        <taxon>Fungi</taxon>
        <taxon>Fungi incertae sedis</taxon>
        <taxon>Chytridiomycota</taxon>
        <taxon>Chytridiomycota incertae sedis</taxon>
        <taxon>Chytridiomycetes</taxon>
        <taxon>Chytridiales</taxon>
        <taxon>Chytriomycetaceae</taxon>
        <taxon>Chytriomyces</taxon>
    </lineage>
</organism>
<evidence type="ECO:0000256" key="5">
    <source>
        <dbReference type="ARBA" id="ARBA00023054"/>
    </source>
</evidence>